<evidence type="ECO:0000259" key="2">
    <source>
        <dbReference type="Pfam" id="PF13827"/>
    </source>
</evidence>
<evidence type="ECO:0000313" key="4">
    <source>
        <dbReference type="Proteomes" id="UP000183810"/>
    </source>
</evidence>
<dbReference type="InterPro" id="IPR025240">
    <property type="entry name" value="DUF4189"/>
</dbReference>
<feature type="signal peptide" evidence="1">
    <location>
        <begin position="1"/>
        <end position="25"/>
    </location>
</feature>
<gene>
    <name evidence="3" type="ORF">BOX37_20930</name>
</gene>
<evidence type="ECO:0000256" key="1">
    <source>
        <dbReference type="SAM" id="SignalP"/>
    </source>
</evidence>
<protein>
    <recommendedName>
        <fullName evidence="2">DUF4189 domain-containing protein</fullName>
    </recommendedName>
</protein>
<dbReference type="AlphaFoldDB" id="A0A1J0VVA1"/>
<dbReference type="Pfam" id="PF13827">
    <property type="entry name" value="DUF4189"/>
    <property type="match status" value="1"/>
</dbReference>
<organism evidence="3 4">
    <name type="scientific">Nocardia mangyaensis</name>
    <dbReference type="NCBI Taxonomy" id="2213200"/>
    <lineage>
        <taxon>Bacteria</taxon>
        <taxon>Bacillati</taxon>
        <taxon>Actinomycetota</taxon>
        <taxon>Actinomycetes</taxon>
        <taxon>Mycobacteriales</taxon>
        <taxon>Nocardiaceae</taxon>
        <taxon>Nocardia</taxon>
    </lineage>
</organism>
<feature type="domain" description="DUF4189" evidence="2">
    <location>
        <begin position="45"/>
        <end position="138"/>
    </location>
</feature>
<accession>A0A1J0VVA1</accession>
<reference evidence="3" key="1">
    <citation type="submission" date="2016-11" db="EMBL/GenBank/DDBJ databases">
        <authorList>
            <person name="Jaros S."/>
            <person name="Januszkiewicz K."/>
            <person name="Wedrychowicz H."/>
        </authorList>
    </citation>
    <scope>NUCLEOTIDE SEQUENCE [LARGE SCALE GENOMIC DNA]</scope>
    <source>
        <strain evidence="3">Y48</strain>
    </source>
</reference>
<keyword evidence="4" id="KW-1185">Reference proteome</keyword>
<evidence type="ECO:0000313" key="3">
    <source>
        <dbReference type="EMBL" id="APE35987.1"/>
    </source>
</evidence>
<dbReference type="EMBL" id="CP018082">
    <property type="protein sequence ID" value="APE35987.1"/>
    <property type="molecule type" value="Genomic_DNA"/>
</dbReference>
<proteinExistence type="predicted"/>
<sequence length="144" mass="14644">MIVKHILSGAAVVTAAVGAIMSAHMASAAAQVGDGNGNAYASNTYSAIALSLETGYYGWVPNSNSYEQAASMAIADCQSRGGTDCEVKVTWRNGCGAIAVNKVERTISYGSGPSLSAATTDALGKQSSSGTEIAHWNCTPGYSL</sequence>
<dbReference type="Proteomes" id="UP000183810">
    <property type="component" value="Chromosome"/>
</dbReference>
<name>A0A1J0VVA1_9NOCA</name>
<feature type="chain" id="PRO_5038837457" description="DUF4189 domain-containing protein" evidence="1">
    <location>
        <begin position="26"/>
        <end position="144"/>
    </location>
</feature>
<keyword evidence="1" id="KW-0732">Signal</keyword>
<dbReference type="KEGG" id="nsl:BOX37_20930"/>